<dbReference type="Proteomes" id="UP001596084">
    <property type="component" value="Unassembled WGS sequence"/>
</dbReference>
<evidence type="ECO:0000256" key="1">
    <source>
        <dbReference type="ARBA" id="ARBA00022801"/>
    </source>
</evidence>
<dbReference type="PIRSF" id="PIRSF005962">
    <property type="entry name" value="Pept_M20D_amidohydro"/>
    <property type="match status" value="1"/>
</dbReference>
<evidence type="ECO:0000259" key="2">
    <source>
        <dbReference type="Pfam" id="PF07687"/>
    </source>
</evidence>
<dbReference type="InterPro" id="IPR011650">
    <property type="entry name" value="Peptidase_M20_dimer"/>
</dbReference>
<proteinExistence type="predicted"/>
<dbReference type="InterPro" id="IPR036264">
    <property type="entry name" value="Bact_exopeptidase_dim_dom"/>
</dbReference>
<dbReference type="RefSeq" id="WP_068833865.1">
    <property type="nucleotide sequence ID" value="NZ_JBHSMX010000008.1"/>
</dbReference>
<evidence type="ECO:0000313" key="4">
    <source>
        <dbReference type="Proteomes" id="UP001596084"/>
    </source>
</evidence>
<dbReference type="PANTHER" id="PTHR11014:SF63">
    <property type="entry name" value="METALLOPEPTIDASE, PUTATIVE (AFU_ORTHOLOGUE AFUA_6G09600)-RELATED"/>
    <property type="match status" value="1"/>
</dbReference>
<dbReference type="PANTHER" id="PTHR11014">
    <property type="entry name" value="PEPTIDASE M20 FAMILY MEMBER"/>
    <property type="match status" value="1"/>
</dbReference>
<keyword evidence="1" id="KW-0378">Hydrolase</keyword>
<organism evidence="3 4">
    <name type="scientific">Polaromonas jejuensis</name>
    <dbReference type="NCBI Taxonomy" id="457502"/>
    <lineage>
        <taxon>Bacteria</taxon>
        <taxon>Pseudomonadati</taxon>
        <taxon>Pseudomonadota</taxon>
        <taxon>Betaproteobacteria</taxon>
        <taxon>Burkholderiales</taxon>
        <taxon>Comamonadaceae</taxon>
        <taxon>Polaromonas</taxon>
    </lineage>
</organism>
<keyword evidence="4" id="KW-1185">Reference proteome</keyword>
<dbReference type="EMBL" id="JBHSMX010000008">
    <property type="protein sequence ID" value="MFC5520054.1"/>
    <property type="molecule type" value="Genomic_DNA"/>
</dbReference>
<dbReference type="Gene3D" id="3.30.70.360">
    <property type="match status" value="1"/>
</dbReference>
<protein>
    <submittedName>
        <fullName evidence="3">M20 aminoacylase family protein</fullName>
    </submittedName>
</protein>
<accession>A0ABW0Q6Z3</accession>
<dbReference type="Pfam" id="PF07687">
    <property type="entry name" value="M20_dimer"/>
    <property type="match status" value="1"/>
</dbReference>
<name>A0ABW0Q6Z3_9BURK</name>
<reference evidence="4" key="1">
    <citation type="journal article" date="2019" name="Int. J. Syst. Evol. Microbiol.">
        <title>The Global Catalogue of Microorganisms (GCM) 10K type strain sequencing project: providing services to taxonomists for standard genome sequencing and annotation.</title>
        <authorList>
            <consortium name="The Broad Institute Genomics Platform"/>
            <consortium name="The Broad Institute Genome Sequencing Center for Infectious Disease"/>
            <person name="Wu L."/>
            <person name="Ma J."/>
        </authorList>
    </citation>
    <scope>NUCLEOTIDE SEQUENCE [LARGE SCALE GENOMIC DNA]</scope>
    <source>
        <strain evidence="4">CGMCC 4.7277</strain>
    </source>
</reference>
<dbReference type="SUPFAM" id="SSF53187">
    <property type="entry name" value="Zn-dependent exopeptidases"/>
    <property type="match status" value="1"/>
</dbReference>
<dbReference type="CDD" id="cd05666">
    <property type="entry name" value="M20_Acy1-like"/>
    <property type="match status" value="1"/>
</dbReference>
<dbReference type="InterPro" id="IPR017439">
    <property type="entry name" value="Amidohydrolase"/>
</dbReference>
<dbReference type="Gene3D" id="3.40.630.10">
    <property type="entry name" value="Zn peptidases"/>
    <property type="match status" value="1"/>
</dbReference>
<evidence type="ECO:0000313" key="3">
    <source>
        <dbReference type="EMBL" id="MFC5520054.1"/>
    </source>
</evidence>
<comment type="caution">
    <text evidence="3">The sequence shown here is derived from an EMBL/GenBank/DDBJ whole genome shotgun (WGS) entry which is preliminary data.</text>
</comment>
<dbReference type="SUPFAM" id="SSF55031">
    <property type="entry name" value="Bacterial exopeptidase dimerisation domain"/>
    <property type="match status" value="1"/>
</dbReference>
<dbReference type="InterPro" id="IPR002933">
    <property type="entry name" value="Peptidase_M20"/>
</dbReference>
<feature type="domain" description="Peptidase M20 dimerisation" evidence="2">
    <location>
        <begin position="186"/>
        <end position="281"/>
    </location>
</feature>
<dbReference type="NCBIfam" id="TIGR01891">
    <property type="entry name" value="amidohydrolases"/>
    <property type="match status" value="1"/>
</dbReference>
<sequence length="390" mass="41518">MSAVLDALNAQADEFIAVRRDIHRHPELGFQEHRTSDLVAERLAQWGYAVERGLGGTGLVGQLRRGSGPKRLGLRGEMDALPIAEATGLGHASCHAGVMHACGHDGHTVMVLAAAKYLAEKGEFNGTLNLIFQPAEEGLGGARKMMEDGLFTKYPCDAIFAMHNMPGHPQGRLLLRDGAAMASSDNVSITLDGTGGHGALPHRAVDPVVAAASIVMALQTIVSRNVDPLQTAVVSVGALNAGKAGNVIPQTASLQLSVRSLDREVRELLEQRIKALVHAQAESFGVRASIDYRRGYPVLVNTPAETDFARQVALELLGADRVELHARPLTASEDFAFMLEQVPGSYLLIGNGDGDSAGACMVHNPGYDFNDANLPIGAAYWALLAQRFLV</sequence>
<gene>
    <name evidence="3" type="ORF">ACFPP7_03870</name>
</gene>
<dbReference type="Pfam" id="PF01546">
    <property type="entry name" value="Peptidase_M20"/>
    <property type="match status" value="1"/>
</dbReference>